<name>A0ACC1SGH8_9APHY</name>
<evidence type="ECO:0000313" key="2">
    <source>
        <dbReference type="Proteomes" id="UP001148662"/>
    </source>
</evidence>
<sequence length="218" mass="23656">MYHFSSLVSLMYSMCLMAVQAYSLNEKFTKFPLASLRVYQTSGHENINQSNLLTSTNFNNMLTVSAALISLAMLIPASSAASAPCQCPADTYDDNGTLIHAVTEYWCSYPNGACAWEVVTGNLVQPAQSFCVDDQPCTSAPCTCHDDANGDYGYLIGYPVRYECAYPHGACIWEACSSSHTNIAYAADFSSSARCSAERGSDQLPRANLHLLLPHGPM</sequence>
<keyword evidence="2" id="KW-1185">Reference proteome</keyword>
<evidence type="ECO:0000313" key="1">
    <source>
        <dbReference type="EMBL" id="KAJ3539191.1"/>
    </source>
</evidence>
<protein>
    <submittedName>
        <fullName evidence="1">Uncharacterized protein</fullName>
    </submittedName>
</protein>
<gene>
    <name evidence="1" type="ORF">NM688_g6402</name>
</gene>
<dbReference type="Proteomes" id="UP001148662">
    <property type="component" value="Unassembled WGS sequence"/>
</dbReference>
<organism evidence="1 2">
    <name type="scientific">Phlebia brevispora</name>
    <dbReference type="NCBI Taxonomy" id="194682"/>
    <lineage>
        <taxon>Eukaryota</taxon>
        <taxon>Fungi</taxon>
        <taxon>Dikarya</taxon>
        <taxon>Basidiomycota</taxon>
        <taxon>Agaricomycotina</taxon>
        <taxon>Agaricomycetes</taxon>
        <taxon>Polyporales</taxon>
        <taxon>Meruliaceae</taxon>
        <taxon>Phlebia</taxon>
    </lineage>
</organism>
<proteinExistence type="predicted"/>
<reference evidence="1" key="1">
    <citation type="submission" date="2022-07" db="EMBL/GenBank/DDBJ databases">
        <title>Genome Sequence of Phlebia brevispora.</title>
        <authorList>
            <person name="Buettner E."/>
        </authorList>
    </citation>
    <scope>NUCLEOTIDE SEQUENCE</scope>
    <source>
        <strain evidence="1">MPL23</strain>
    </source>
</reference>
<dbReference type="EMBL" id="JANHOG010001314">
    <property type="protein sequence ID" value="KAJ3539191.1"/>
    <property type="molecule type" value="Genomic_DNA"/>
</dbReference>
<accession>A0ACC1SGH8</accession>
<comment type="caution">
    <text evidence="1">The sequence shown here is derived from an EMBL/GenBank/DDBJ whole genome shotgun (WGS) entry which is preliminary data.</text>
</comment>